<organism evidence="1 2">
    <name type="scientific">Streptomyces incanus</name>
    <dbReference type="NCBI Taxonomy" id="887453"/>
    <lineage>
        <taxon>Bacteria</taxon>
        <taxon>Bacillati</taxon>
        <taxon>Actinomycetota</taxon>
        <taxon>Actinomycetes</taxon>
        <taxon>Kitasatosporales</taxon>
        <taxon>Streptomycetaceae</taxon>
        <taxon>Streptomyces</taxon>
    </lineage>
</organism>
<proteinExistence type="predicted"/>
<protein>
    <submittedName>
        <fullName evidence="1">Uncharacterized protein</fullName>
    </submittedName>
</protein>
<dbReference type="RefSeq" id="WP_381219087.1">
    <property type="nucleotide sequence ID" value="NZ_JBHSPC010000129.1"/>
</dbReference>
<keyword evidence="2" id="KW-1185">Reference proteome</keyword>
<evidence type="ECO:0000313" key="2">
    <source>
        <dbReference type="Proteomes" id="UP001596183"/>
    </source>
</evidence>
<sequence length="58" mass="6351">MNELLADYERSTGRLSADADTIRAALDDVAAIPEEARRLRHAAARSAASQGFHRGSRR</sequence>
<gene>
    <name evidence="1" type="ORF">ACFP2V_33750</name>
</gene>
<accession>A0ABW0XWJ3</accession>
<name>A0ABW0XWJ3_9ACTN</name>
<comment type="caution">
    <text evidence="1">The sequence shown here is derived from an EMBL/GenBank/DDBJ whole genome shotgun (WGS) entry which is preliminary data.</text>
</comment>
<dbReference type="Proteomes" id="UP001596183">
    <property type="component" value="Unassembled WGS sequence"/>
</dbReference>
<reference evidence="2" key="1">
    <citation type="journal article" date="2019" name="Int. J. Syst. Evol. Microbiol.">
        <title>The Global Catalogue of Microorganisms (GCM) 10K type strain sequencing project: providing services to taxonomists for standard genome sequencing and annotation.</title>
        <authorList>
            <consortium name="The Broad Institute Genomics Platform"/>
            <consortium name="The Broad Institute Genome Sequencing Center for Infectious Disease"/>
            <person name="Wu L."/>
            <person name="Ma J."/>
        </authorList>
    </citation>
    <scope>NUCLEOTIDE SEQUENCE [LARGE SCALE GENOMIC DNA]</scope>
    <source>
        <strain evidence="2">JCM 13852</strain>
    </source>
</reference>
<dbReference type="EMBL" id="JBHSPC010000129">
    <property type="protein sequence ID" value="MFC5674848.1"/>
    <property type="molecule type" value="Genomic_DNA"/>
</dbReference>
<evidence type="ECO:0000313" key="1">
    <source>
        <dbReference type="EMBL" id="MFC5674848.1"/>
    </source>
</evidence>